<gene>
    <name evidence="2" type="ORF">FGO68_gene9554</name>
</gene>
<dbReference type="Proteomes" id="UP000785679">
    <property type="component" value="Unassembled WGS sequence"/>
</dbReference>
<dbReference type="OrthoDB" id="326648at2759"/>
<evidence type="ECO:0000313" key="2">
    <source>
        <dbReference type="EMBL" id="TNV80146.1"/>
    </source>
</evidence>
<keyword evidence="1" id="KW-1133">Transmembrane helix</keyword>
<keyword evidence="1" id="KW-0472">Membrane</keyword>
<sequence>MSVSNGICLIICAHTFAWLQIMIFGGYFLNFGGDSLKYGFVILQETADWGKGSITEIIRSQTCPPEYEAVTAQFPGTREYCGDSGDVIDKSDDNKKCKSIDGVEAANLDVIDEKSQHLCIKRDSALNYHEIVKRRDITQCKYTICGGEGEKAFCNSICPFNEVGSDIANTDEMKDMISQIYPQTNQKLNNPLVTIEFRLS</sequence>
<name>A0A8J8NRA9_HALGN</name>
<proteinExistence type="predicted"/>
<dbReference type="EMBL" id="RRYP01007919">
    <property type="protein sequence ID" value="TNV80146.1"/>
    <property type="molecule type" value="Genomic_DNA"/>
</dbReference>
<dbReference type="AlphaFoldDB" id="A0A8J8NRA9"/>
<evidence type="ECO:0000313" key="3">
    <source>
        <dbReference type="Proteomes" id="UP000785679"/>
    </source>
</evidence>
<comment type="caution">
    <text evidence="2">The sequence shown here is derived from an EMBL/GenBank/DDBJ whole genome shotgun (WGS) entry which is preliminary data.</text>
</comment>
<reference evidence="2" key="1">
    <citation type="submission" date="2019-06" db="EMBL/GenBank/DDBJ databases">
        <authorList>
            <person name="Zheng W."/>
        </authorList>
    </citation>
    <scope>NUCLEOTIDE SEQUENCE</scope>
    <source>
        <strain evidence="2">QDHG01</strain>
    </source>
</reference>
<protein>
    <submittedName>
        <fullName evidence="2">Uncharacterized protein</fullName>
    </submittedName>
</protein>
<keyword evidence="3" id="KW-1185">Reference proteome</keyword>
<feature type="transmembrane region" description="Helical" evidence="1">
    <location>
        <begin position="7"/>
        <end position="29"/>
    </location>
</feature>
<keyword evidence="1" id="KW-0812">Transmembrane</keyword>
<evidence type="ECO:0000256" key="1">
    <source>
        <dbReference type="SAM" id="Phobius"/>
    </source>
</evidence>
<organism evidence="2 3">
    <name type="scientific">Halteria grandinella</name>
    <dbReference type="NCBI Taxonomy" id="5974"/>
    <lineage>
        <taxon>Eukaryota</taxon>
        <taxon>Sar</taxon>
        <taxon>Alveolata</taxon>
        <taxon>Ciliophora</taxon>
        <taxon>Intramacronucleata</taxon>
        <taxon>Spirotrichea</taxon>
        <taxon>Stichotrichia</taxon>
        <taxon>Sporadotrichida</taxon>
        <taxon>Halteriidae</taxon>
        <taxon>Halteria</taxon>
    </lineage>
</organism>
<accession>A0A8J8NRA9</accession>